<comment type="caution">
    <text evidence="2">The sequence shown here is derived from an EMBL/GenBank/DDBJ whole genome shotgun (WGS) entry which is preliminary data.</text>
</comment>
<evidence type="ECO:0000256" key="1">
    <source>
        <dbReference type="SAM" id="MobiDB-lite"/>
    </source>
</evidence>
<accession>A0AAV4XSX9</accession>
<gene>
    <name evidence="2" type="ORF">CEXT_788761</name>
</gene>
<feature type="compositionally biased region" description="Basic residues" evidence="1">
    <location>
        <begin position="63"/>
        <end position="74"/>
    </location>
</feature>
<dbReference type="EMBL" id="BPLR01000738">
    <property type="protein sequence ID" value="GIY97096.1"/>
    <property type="molecule type" value="Genomic_DNA"/>
</dbReference>
<keyword evidence="3" id="KW-1185">Reference proteome</keyword>
<protein>
    <submittedName>
        <fullName evidence="2">Uncharacterized protein</fullName>
    </submittedName>
</protein>
<feature type="region of interest" description="Disordered" evidence="1">
    <location>
        <begin position="59"/>
        <end position="113"/>
    </location>
</feature>
<name>A0AAV4XSX9_CAEEX</name>
<organism evidence="2 3">
    <name type="scientific">Caerostris extrusa</name>
    <name type="common">Bark spider</name>
    <name type="synonym">Caerostris bankana</name>
    <dbReference type="NCBI Taxonomy" id="172846"/>
    <lineage>
        <taxon>Eukaryota</taxon>
        <taxon>Metazoa</taxon>
        <taxon>Ecdysozoa</taxon>
        <taxon>Arthropoda</taxon>
        <taxon>Chelicerata</taxon>
        <taxon>Arachnida</taxon>
        <taxon>Araneae</taxon>
        <taxon>Araneomorphae</taxon>
        <taxon>Entelegynae</taxon>
        <taxon>Araneoidea</taxon>
        <taxon>Araneidae</taxon>
        <taxon>Caerostris</taxon>
    </lineage>
</organism>
<reference evidence="2 3" key="1">
    <citation type="submission" date="2021-06" db="EMBL/GenBank/DDBJ databases">
        <title>Caerostris extrusa draft genome.</title>
        <authorList>
            <person name="Kono N."/>
            <person name="Arakawa K."/>
        </authorList>
    </citation>
    <scope>NUCLEOTIDE SEQUENCE [LARGE SCALE GENOMIC DNA]</scope>
</reference>
<evidence type="ECO:0000313" key="3">
    <source>
        <dbReference type="Proteomes" id="UP001054945"/>
    </source>
</evidence>
<evidence type="ECO:0000313" key="2">
    <source>
        <dbReference type="EMBL" id="GIY97096.1"/>
    </source>
</evidence>
<dbReference type="Proteomes" id="UP001054945">
    <property type="component" value="Unassembled WGS sequence"/>
</dbReference>
<dbReference type="AlphaFoldDB" id="A0AAV4XSX9"/>
<proteinExistence type="predicted"/>
<sequence length="144" mass="16075">MGVTRTLSWVPKQCPFSGITSLFNSLDEQKQMDCQQGFIKVLKGKGKVFCQRFCPTEKDMDGKKRRKEKKKKGRWKGEGKSLRATISHGRKKRTRANGVCSTRGRAPPGSGLGSHSLALMDPCSQPHYSRPVVGWGRGHSGWIE</sequence>